<sequence>MEMEMFEVGPCESAYQMGFSIGERFSDTIKSRLDNDLVLRDQLLPFAQTPQSQPLIQALCNNNKNKFPRYWDELIGIAEGSGVPILEIILINFRKEILPFLQKEVPSVVDCSDDCSDILVVSDSMAIAAHNEDANVALVGHTYLVKAKLQNGLSFLAYTYAGELPSCAFGFNGHGLAFTLNSVPPTNDEVAAGAIGRNFISRDLLETISLENAILVRPCNNVFYYSCSSLPEQFRNITHWIGFSLQRIRSAEVSVGHSYNLIDVQTRRIVNVETASRFRFSAKEIGATPFFHANMYTHLQINQVQDENSTSRQRRADVLPKGSRSEFLSILGDTDNKKYPIYMTGPTLYTLCTALIDLDEQTLSIIQGNPKKNVISHVFSLPLVGLKKP</sequence>
<proteinExistence type="predicted"/>
<dbReference type="InterPro" id="IPR047801">
    <property type="entry name" value="Peptidase_C45"/>
</dbReference>
<accession>A0A6J1BV72</accession>
<dbReference type="GeneID" id="111006042"/>
<evidence type="ECO:0000259" key="1">
    <source>
        <dbReference type="Pfam" id="PF03417"/>
    </source>
</evidence>
<name>A0A6J1BV72_MOMCH</name>
<dbReference type="Proteomes" id="UP000504603">
    <property type="component" value="Unplaced"/>
</dbReference>
<evidence type="ECO:0000313" key="2">
    <source>
        <dbReference type="Proteomes" id="UP000504603"/>
    </source>
</evidence>
<dbReference type="Gene3D" id="3.60.60.10">
    <property type="entry name" value="Penicillin V Acylase, Chain A"/>
    <property type="match status" value="1"/>
</dbReference>
<dbReference type="OrthoDB" id="189997at2759"/>
<protein>
    <submittedName>
        <fullName evidence="3">Uncharacterized protein LOC111006042 isoform X1</fullName>
    </submittedName>
</protein>
<dbReference type="RefSeq" id="XP_022133471.1">
    <property type="nucleotide sequence ID" value="XM_022277779.1"/>
</dbReference>
<keyword evidence="2" id="KW-1185">Reference proteome</keyword>
<dbReference type="InterPro" id="IPR005079">
    <property type="entry name" value="Peptidase_C45_hydrolase"/>
</dbReference>
<dbReference type="PANTHER" id="PTHR34180:SF1">
    <property type="entry name" value="BETA-ALANYL-DOPAMINE_CARCININE HYDROLASE"/>
    <property type="match status" value="1"/>
</dbReference>
<gene>
    <name evidence="3" type="primary">LOC111006042</name>
</gene>
<feature type="domain" description="Peptidase C45 hydrolase" evidence="1">
    <location>
        <begin position="124"/>
        <end position="215"/>
    </location>
</feature>
<dbReference type="NCBIfam" id="NF040521">
    <property type="entry name" value="C45_proenzyme"/>
    <property type="match status" value="1"/>
</dbReference>
<dbReference type="PANTHER" id="PTHR34180">
    <property type="entry name" value="PEPTIDASE C45"/>
    <property type="match status" value="1"/>
</dbReference>
<evidence type="ECO:0000313" key="3">
    <source>
        <dbReference type="RefSeq" id="XP_022133471.1"/>
    </source>
</evidence>
<organism evidence="2 3">
    <name type="scientific">Momordica charantia</name>
    <name type="common">Bitter gourd</name>
    <name type="synonym">Balsam pear</name>
    <dbReference type="NCBI Taxonomy" id="3673"/>
    <lineage>
        <taxon>Eukaryota</taxon>
        <taxon>Viridiplantae</taxon>
        <taxon>Streptophyta</taxon>
        <taxon>Embryophyta</taxon>
        <taxon>Tracheophyta</taxon>
        <taxon>Spermatophyta</taxon>
        <taxon>Magnoliopsida</taxon>
        <taxon>eudicotyledons</taxon>
        <taxon>Gunneridae</taxon>
        <taxon>Pentapetalae</taxon>
        <taxon>rosids</taxon>
        <taxon>fabids</taxon>
        <taxon>Cucurbitales</taxon>
        <taxon>Cucurbitaceae</taxon>
        <taxon>Momordiceae</taxon>
        <taxon>Momordica</taxon>
    </lineage>
</organism>
<dbReference type="KEGG" id="mcha:111006042"/>
<dbReference type="AlphaFoldDB" id="A0A6J1BV72"/>
<dbReference type="InterPro" id="IPR047794">
    <property type="entry name" value="C45_proenzyme-like"/>
</dbReference>
<reference evidence="3" key="1">
    <citation type="submission" date="2025-08" db="UniProtKB">
        <authorList>
            <consortium name="RefSeq"/>
        </authorList>
    </citation>
    <scope>IDENTIFICATION</scope>
    <source>
        <strain evidence="3">OHB3-1</strain>
    </source>
</reference>
<dbReference type="Pfam" id="PF03417">
    <property type="entry name" value="AAT"/>
    <property type="match status" value="1"/>
</dbReference>